<evidence type="ECO:0000313" key="1">
    <source>
        <dbReference type="EMBL" id="KAK7718073.1"/>
    </source>
</evidence>
<keyword evidence="2" id="KW-1185">Reference proteome</keyword>
<accession>A0ABR1NWI3</accession>
<reference evidence="1 2" key="1">
    <citation type="submission" date="2024-02" db="EMBL/GenBank/DDBJ databases">
        <title>De novo assembly and annotation of 12 fungi associated with fruit tree decline syndrome in Ontario, Canada.</title>
        <authorList>
            <person name="Sulman M."/>
            <person name="Ellouze W."/>
            <person name="Ilyukhin E."/>
        </authorList>
    </citation>
    <scope>NUCLEOTIDE SEQUENCE [LARGE SCALE GENOMIC DNA]</scope>
    <source>
        <strain evidence="1 2">M169</strain>
    </source>
</reference>
<dbReference type="EMBL" id="JAKNSF020000089">
    <property type="protein sequence ID" value="KAK7718073.1"/>
    <property type="molecule type" value="Genomic_DNA"/>
</dbReference>
<name>A0ABR1NWI3_DIAER</name>
<sequence>MLFKLSVTSRTDEEKLRNAEEKYRAIKREASLQFELAQFKWKEALQLEPSMTLDKWLDEYGYDYRDACEERDWAKKNLKRAQQTGSRDVLRQKELLESAMNSHDEVPGSNMPCAMHDVSINTLASQGDPPKDLVHRPLHVLPGFIYTGENWANRGLSEGDDQSSMRIDLLEGFTRTWKDLGFEQLDNMEKSFGKKDIEPIRDTIGEWKLMLKYTDIQAFDVNRGLW</sequence>
<dbReference type="Proteomes" id="UP001430848">
    <property type="component" value="Unassembled WGS sequence"/>
</dbReference>
<protein>
    <submittedName>
        <fullName evidence="1">Uncharacterized protein</fullName>
    </submittedName>
</protein>
<evidence type="ECO:0000313" key="2">
    <source>
        <dbReference type="Proteomes" id="UP001430848"/>
    </source>
</evidence>
<gene>
    <name evidence="1" type="ORF">SLS63_010556</name>
</gene>
<organism evidence="1 2">
    <name type="scientific">Diaporthe eres</name>
    <name type="common">Phomopsis oblonga</name>
    <dbReference type="NCBI Taxonomy" id="83184"/>
    <lineage>
        <taxon>Eukaryota</taxon>
        <taxon>Fungi</taxon>
        <taxon>Dikarya</taxon>
        <taxon>Ascomycota</taxon>
        <taxon>Pezizomycotina</taxon>
        <taxon>Sordariomycetes</taxon>
        <taxon>Sordariomycetidae</taxon>
        <taxon>Diaporthales</taxon>
        <taxon>Diaporthaceae</taxon>
        <taxon>Diaporthe</taxon>
        <taxon>Diaporthe eres species complex</taxon>
    </lineage>
</organism>
<comment type="caution">
    <text evidence="1">The sequence shown here is derived from an EMBL/GenBank/DDBJ whole genome shotgun (WGS) entry which is preliminary data.</text>
</comment>
<proteinExistence type="predicted"/>